<evidence type="ECO:0000313" key="1">
    <source>
        <dbReference type="EMBL" id="EMF83188.1"/>
    </source>
</evidence>
<evidence type="ECO:0000313" key="2">
    <source>
        <dbReference type="Proteomes" id="UP000011770"/>
    </source>
</evidence>
<proteinExistence type="predicted"/>
<organism evidence="1 2">
    <name type="scientific">Leptospira weilii serovar Topaz str. LT2116</name>
    <dbReference type="NCBI Taxonomy" id="1088540"/>
    <lineage>
        <taxon>Bacteria</taxon>
        <taxon>Pseudomonadati</taxon>
        <taxon>Spirochaetota</taxon>
        <taxon>Spirochaetia</taxon>
        <taxon>Leptospirales</taxon>
        <taxon>Leptospiraceae</taxon>
        <taxon>Leptospira</taxon>
    </lineage>
</organism>
<accession>M3EQ82</accession>
<gene>
    <name evidence="1" type="ORF">LEP1GSC188_4497</name>
</gene>
<reference evidence="1 2" key="1">
    <citation type="submission" date="2013-01" db="EMBL/GenBank/DDBJ databases">
        <authorList>
            <person name="Harkins D.M."/>
            <person name="Durkin A.S."/>
            <person name="Brinkac L.M."/>
            <person name="Haft D.H."/>
            <person name="Selengut J.D."/>
            <person name="Sanka R."/>
            <person name="DePew J."/>
            <person name="Purushe J."/>
            <person name="Tulsiani S.M."/>
            <person name="Graham G.C."/>
            <person name="Burns M.-A."/>
            <person name="Dohnt M.F."/>
            <person name="Smythe L.D."/>
            <person name="McKay D.B."/>
            <person name="Craig S.B."/>
            <person name="Vinetz J.M."/>
            <person name="Sutton G.G."/>
            <person name="Nierman W.C."/>
            <person name="Fouts D.E."/>
        </authorList>
    </citation>
    <scope>NUCLEOTIDE SEQUENCE [LARGE SCALE GENOMIC DNA]</scope>
    <source>
        <strain evidence="1 2">LT2116</strain>
    </source>
</reference>
<comment type="caution">
    <text evidence="1">The sequence shown here is derived from an EMBL/GenBank/DDBJ whole genome shotgun (WGS) entry which is preliminary data.</text>
</comment>
<protein>
    <submittedName>
        <fullName evidence="1">Uncharacterized protein</fullName>
    </submittedName>
</protein>
<dbReference type="AlphaFoldDB" id="M3EQ82"/>
<dbReference type="Proteomes" id="UP000011770">
    <property type="component" value="Unassembled WGS sequence"/>
</dbReference>
<name>M3EQ82_9LEPT</name>
<sequence length="37" mass="4395">MGWLAVFMEKSDVFLYFLKLKFVNILLSMILNEKISI</sequence>
<dbReference type="EMBL" id="AHOR02000014">
    <property type="protein sequence ID" value="EMF83188.1"/>
    <property type="molecule type" value="Genomic_DNA"/>
</dbReference>